<organism evidence="6 7">
    <name type="scientific">Zhihengliuella alba</name>
    <dbReference type="NCBI Taxonomy" id="547018"/>
    <lineage>
        <taxon>Bacteria</taxon>
        <taxon>Bacillati</taxon>
        <taxon>Actinomycetota</taxon>
        <taxon>Actinomycetes</taxon>
        <taxon>Micrococcales</taxon>
        <taxon>Micrococcaceae</taxon>
        <taxon>Zhihengliuella</taxon>
    </lineage>
</organism>
<feature type="region of interest" description="Disordered" evidence="5">
    <location>
        <begin position="198"/>
        <end position="283"/>
    </location>
</feature>
<comment type="caution">
    <text evidence="6">The sequence shown here is derived from an EMBL/GenBank/DDBJ whole genome shotgun (WGS) entry which is preliminary data.</text>
</comment>
<evidence type="ECO:0000256" key="3">
    <source>
        <dbReference type="ARBA" id="ARBA00023125"/>
    </source>
</evidence>
<evidence type="ECO:0000256" key="2">
    <source>
        <dbReference type="ARBA" id="ARBA00023015"/>
    </source>
</evidence>
<dbReference type="Proteomes" id="UP001501536">
    <property type="component" value="Unassembled WGS sequence"/>
</dbReference>
<dbReference type="PANTHER" id="PTHR30346">
    <property type="entry name" value="TRANSCRIPTIONAL DUAL REGULATOR HCAR-RELATED"/>
    <property type="match status" value="1"/>
</dbReference>
<gene>
    <name evidence="6" type="ORF">GCM10022377_19870</name>
</gene>
<keyword evidence="7" id="KW-1185">Reference proteome</keyword>
<comment type="similarity">
    <text evidence="1">Belongs to the LysR transcriptional regulatory family.</text>
</comment>
<evidence type="ECO:0000256" key="5">
    <source>
        <dbReference type="SAM" id="MobiDB-lite"/>
    </source>
</evidence>
<evidence type="ECO:0000313" key="6">
    <source>
        <dbReference type="EMBL" id="GAA3706136.1"/>
    </source>
</evidence>
<feature type="compositionally biased region" description="Gly residues" evidence="5">
    <location>
        <begin position="231"/>
        <end position="267"/>
    </location>
</feature>
<proteinExistence type="inferred from homology"/>
<dbReference type="PANTHER" id="PTHR30346:SF0">
    <property type="entry name" value="HCA OPERON TRANSCRIPTIONAL ACTIVATOR HCAR"/>
    <property type="match status" value="1"/>
</dbReference>
<keyword evidence="2" id="KW-0805">Transcription regulation</keyword>
<keyword evidence="4" id="KW-0804">Transcription</keyword>
<keyword evidence="3" id="KW-0238">DNA-binding</keyword>
<evidence type="ECO:0000256" key="4">
    <source>
        <dbReference type="ARBA" id="ARBA00023163"/>
    </source>
</evidence>
<dbReference type="EMBL" id="BAABCJ010000005">
    <property type="protein sequence ID" value="GAA3706136.1"/>
    <property type="molecule type" value="Genomic_DNA"/>
</dbReference>
<protein>
    <submittedName>
        <fullName evidence="6">LysR substrate-binding domain-containing protein</fullName>
    </submittedName>
</protein>
<name>A0ABP7DKY0_9MICC</name>
<evidence type="ECO:0000313" key="7">
    <source>
        <dbReference type="Proteomes" id="UP001501536"/>
    </source>
</evidence>
<accession>A0ABP7DKY0</accession>
<reference evidence="7" key="1">
    <citation type="journal article" date="2019" name="Int. J. Syst. Evol. Microbiol.">
        <title>The Global Catalogue of Microorganisms (GCM) 10K type strain sequencing project: providing services to taxonomists for standard genome sequencing and annotation.</title>
        <authorList>
            <consortium name="The Broad Institute Genomics Platform"/>
            <consortium name="The Broad Institute Genome Sequencing Center for Infectious Disease"/>
            <person name="Wu L."/>
            <person name="Ma J."/>
        </authorList>
    </citation>
    <scope>NUCLEOTIDE SEQUENCE [LARGE SCALE GENOMIC DNA]</scope>
    <source>
        <strain evidence="7">JCM 16961</strain>
    </source>
</reference>
<feature type="compositionally biased region" description="Low complexity" evidence="5">
    <location>
        <begin position="201"/>
        <end position="211"/>
    </location>
</feature>
<dbReference type="SUPFAM" id="SSF53850">
    <property type="entry name" value="Periplasmic binding protein-like II"/>
    <property type="match status" value="1"/>
</dbReference>
<sequence length="283" mass="29987">MRVAYVPGVTPGKWLGRWRDRLPDVPLDAVLYDAGDPRALLDLPAGDPARADVVFVRATAGERLADDLHHAIALYEELPVVCAPREHDVELYDDEVPLEDLADEAFLDLADYPPEVGGARMALEVVGTGAGLAIVPMSVARLYHRKDVVHRVVSGADSTAVSIVWLRPSLSDPAFDDPESPESERLRLIEEFVGVVRGRSPESSRQPSVRQRQQEEAAKAQRKRQSSDPGRGTGGAGKTGGRSAGKSTGGKSPGGKAGGGRPGGGRPASGSGRKPGGKGRGRR</sequence>
<evidence type="ECO:0000256" key="1">
    <source>
        <dbReference type="ARBA" id="ARBA00009437"/>
    </source>
</evidence>